<sequence>MERILQNPEELIRIANMAVGGLCIAGGIGSIINLSFSSIIIGVYEILAGVVVLGMEVRKPSKHQKALVAQYASFMHSFIGRGVFYLLMGVLMLNYHTLLKVCGSIVGLVGLAFVALHFIPAVDTPSTMRAPDNDPEAQPVWQAPTE</sequence>
<evidence type="ECO:0000256" key="3">
    <source>
        <dbReference type="ARBA" id="ARBA00022989"/>
    </source>
</evidence>
<dbReference type="AlphaFoldDB" id="A0A0J0XYW5"/>
<evidence type="ECO:0000313" key="7">
    <source>
        <dbReference type="EMBL" id="KLT46253.1"/>
    </source>
</evidence>
<feature type="transmembrane region" description="Helical" evidence="6">
    <location>
        <begin position="98"/>
        <end position="119"/>
    </location>
</feature>
<evidence type="ECO:0000256" key="5">
    <source>
        <dbReference type="SAM" id="MobiDB-lite"/>
    </source>
</evidence>
<feature type="transmembrane region" description="Helical" evidence="6">
    <location>
        <begin position="12"/>
        <end position="32"/>
    </location>
</feature>
<dbReference type="STRING" id="879819.A0A0J0XYW5"/>
<keyword evidence="4 6" id="KW-0472">Membrane</keyword>
<dbReference type="OrthoDB" id="423534at2759"/>
<evidence type="ECO:0000256" key="2">
    <source>
        <dbReference type="ARBA" id="ARBA00022692"/>
    </source>
</evidence>
<reference evidence="7 8" key="1">
    <citation type="submission" date="2015-03" db="EMBL/GenBank/DDBJ databases">
        <title>Genomics and transcriptomics of the oil-accumulating basidiomycete yeast T. oleaginosus allow insights into substrate utilization and the diverse evolutionary trajectories of mating systems in fungi.</title>
        <authorList>
            <consortium name="DOE Joint Genome Institute"/>
            <person name="Kourist R."/>
            <person name="Kracht O."/>
            <person name="Bracharz F."/>
            <person name="Lipzen A."/>
            <person name="Nolan M."/>
            <person name="Ohm R."/>
            <person name="Grigoriev I."/>
            <person name="Sun S."/>
            <person name="Heitman J."/>
            <person name="Bruck T."/>
            <person name="Nowrousian M."/>
        </authorList>
    </citation>
    <scope>NUCLEOTIDE SEQUENCE [LARGE SCALE GENOMIC DNA]</scope>
    <source>
        <strain evidence="7 8">IBC0246</strain>
    </source>
</reference>
<dbReference type="PANTHER" id="PTHR28128:SF1">
    <property type="entry name" value="GOLGI APPARATUS MEMBRANE PROTEIN TVP15"/>
    <property type="match status" value="1"/>
</dbReference>
<dbReference type="Proteomes" id="UP000053611">
    <property type="component" value="Unassembled WGS sequence"/>
</dbReference>
<feature type="transmembrane region" description="Helical" evidence="6">
    <location>
        <begin position="67"/>
        <end position="92"/>
    </location>
</feature>
<dbReference type="GO" id="GO:0000139">
    <property type="term" value="C:Golgi membrane"/>
    <property type="evidence" value="ECO:0007669"/>
    <property type="project" value="TreeGrafter"/>
</dbReference>
<keyword evidence="3 6" id="KW-1133">Transmembrane helix</keyword>
<dbReference type="GO" id="GO:0016192">
    <property type="term" value="P:vesicle-mediated transport"/>
    <property type="evidence" value="ECO:0007669"/>
    <property type="project" value="TreeGrafter"/>
</dbReference>
<feature type="transmembrane region" description="Helical" evidence="6">
    <location>
        <begin position="38"/>
        <end position="55"/>
    </location>
</feature>
<proteinExistence type="predicted"/>
<evidence type="ECO:0000256" key="4">
    <source>
        <dbReference type="ARBA" id="ARBA00023136"/>
    </source>
</evidence>
<evidence type="ECO:0000313" key="8">
    <source>
        <dbReference type="Proteomes" id="UP000053611"/>
    </source>
</evidence>
<organism evidence="7 8">
    <name type="scientific">Cutaneotrichosporon oleaginosum</name>
    <dbReference type="NCBI Taxonomy" id="879819"/>
    <lineage>
        <taxon>Eukaryota</taxon>
        <taxon>Fungi</taxon>
        <taxon>Dikarya</taxon>
        <taxon>Basidiomycota</taxon>
        <taxon>Agaricomycotina</taxon>
        <taxon>Tremellomycetes</taxon>
        <taxon>Trichosporonales</taxon>
        <taxon>Trichosporonaceae</taxon>
        <taxon>Cutaneotrichosporon</taxon>
    </lineage>
</organism>
<dbReference type="Pfam" id="PF08507">
    <property type="entry name" value="COPI_assoc"/>
    <property type="match status" value="1"/>
</dbReference>
<dbReference type="InterPro" id="IPR013714">
    <property type="entry name" value="Golgi_TVP15"/>
</dbReference>
<feature type="region of interest" description="Disordered" evidence="5">
    <location>
        <begin position="127"/>
        <end position="146"/>
    </location>
</feature>
<evidence type="ECO:0000256" key="6">
    <source>
        <dbReference type="SAM" id="Phobius"/>
    </source>
</evidence>
<protein>
    <submittedName>
        <fullName evidence="7">COPI associated</fullName>
    </submittedName>
</protein>
<gene>
    <name evidence="7" type="ORF">CC85DRAFT_281905</name>
</gene>
<evidence type="ECO:0000256" key="1">
    <source>
        <dbReference type="ARBA" id="ARBA00004141"/>
    </source>
</evidence>
<accession>A0A0J0XYW5</accession>
<dbReference type="EMBL" id="KQ087178">
    <property type="protein sequence ID" value="KLT46253.1"/>
    <property type="molecule type" value="Genomic_DNA"/>
</dbReference>
<comment type="subcellular location">
    <subcellularLocation>
        <location evidence="1">Membrane</location>
        <topology evidence="1">Multi-pass membrane protein</topology>
    </subcellularLocation>
</comment>
<name>A0A0J0XYW5_9TREE</name>
<keyword evidence="8" id="KW-1185">Reference proteome</keyword>
<dbReference type="PANTHER" id="PTHR28128">
    <property type="entry name" value="GOLGI APPARATUS MEMBRANE PROTEIN TVP15"/>
    <property type="match status" value="1"/>
</dbReference>
<keyword evidence="2 6" id="KW-0812">Transmembrane</keyword>